<keyword evidence="2 7" id="KW-0963">Cytoplasm</keyword>
<evidence type="ECO:0000256" key="3">
    <source>
        <dbReference type="ARBA" id="ARBA00022722"/>
    </source>
</evidence>
<evidence type="ECO:0000256" key="8">
    <source>
        <dbReference type="SAM" id="MobiDB-lite"/>
    </source>
</evidence>
<accession>A0AAV5AXC9</accession>
<evidence type="ECO:0000313" key="10">
    <source>
        <dbReference type="EMBL" id="GJM54561.1"/>
    </source>
</evidence>
<dbReference type="CDD" id="cd04471">
    <property type="entry name" value="S1_RNase_R"/>
    <property type="match status" value="1"/>
</dbReference>
<evidence type="ECO:0000313" key="11">
    <source>
        <dbReference type="Proteomes" id="UP001055025"/>
    </source>
</evidence>
<evidence type="ECO:0000256" key="4">
    <source>
        <dbReference type="ARBA" id="ARBA00022801"/>
    </source>
</evidence>
<protein>
    <recommendedName>
        <fullName evidence="7">Ribonuclease R</fullName>
        <shortName evidence="7">RNase R</shortName>
        <ecNumber evidence="7">3.1.13.1</ecNumber>
    </recommendedName>
</protein>
<dbReference type="PANTHER" id="PTHR23355">
    <property type="entry name" value="RIBONUCLEASE"/>
    <property type="match status" value="1"/>
</dbReference>
<dbReference type="HAMAP" id="MF_01895">
    <property type="entry name" value="RNase_R"/>
    <property type="match status" value="1"/>
</dbReference>
<dbReference type="EMBL" id="BQKC01000001">
    <property type="protein sequence ID" value="GJM54561.1"/>
    <property type="molecule type" value="Genomic_DNA"/>
</dbReference>
<comment type="caution">
    <text evidence="10">The sequence shown here is derived from an EMBL/GenBank/DDBJ whole genome shotgun (WGS) entry which is preliminary data.</text>
</comment>
<dbReference type="InterPro" id="IPR004476">
    <property type="entry name" value="RNase_II/RNase_R"/>
</dbReference>
<sequence length="689" mass="74286">MAKGRKGSNRRRPPKTRPKHRSALIGTIRVARPGVAEVETAEGTFPVARGGIREAMNGDTVGVTLSPAHHGPGKMARVQTVVTRATTSFVGIYGRLDPLGAVTPLDERIRRDFFVLPDDRSAGRLGVGDGDLVRARILAYPSRGEAGVVTVDERLGSPDDVDVDIEAVIARHDLPRSFPPSVEREASYVRAGIEEALSEPGRLDLRDVPCVTVDPTGARDYDDAVFARRTDRGYEVSVSIADVTHYVGPGSSLDSEAASRTCSVYLADRVLPMLPEALSCDVCSLVPGMDRLAMNVAVELDRDGAVTGSPRIAPAVIRSRARLEYGQVDALLGGGSEPRDLPVAEGDPSVVAESLAVLDEVAYKRRVLRHRRGAIDFASRESKVTVDADGRPVDVIVRRPTAATELVEEAMLLANEAVAAELAGRSVATAFRVHEQPSPEDLARVVPVLKEFDLVDAAQAAAVAAGDPFAIEGVLERAAGTVAETLASTLLLRAMKRAIYLPRNDGHYALGAKAYCHFTSPIRRYPDILVHRALKALARGRLSTREWRAAERLLPQRCRDCSDGERRAAAAEHESQAIKMAEFYAGRIGSVEGGVVSGCERFGLFVTLDGTGADGLVPVRRLGDQWFSYDDRRLTLTGEEDGTRWGLGDRVRVRVEAVDVPRGRIDFTLADDGGEPCHNGCGHNGERES</sequence>
<proteinExistence type="inferred from homology"/>
<comment type="function">
    <text evidence="7">3'-5' exoribonuclease that releases 5'-nucleoside monophosphates and is involved in maturation of structured RNAs.</text>
</comment>
<dbReference type="RefSeq" id="WP_135978896.1">
    <property type="nucleotide sequence ID" value="NZ_BQKC01000001.1"/>
</dbReference>
<dbReference type="SMART" id="SM00955">
    <property type="entry name" value="RNB"/>
    <property type="match status" value="1"/>
</dbReference>
<evidence type="ECO:0000256" key="2">
    <source>
        <dbReference type="ARBA" id="ARBA00022490"/>
    </source>
</evidence>
<dbReference type="Gene3D" id="2.40.50.140">
    <property type="entry name" value="Nucleic acid-binding proteins"/>
    <property type="match status" value="1"/>
</dbReference>
<comment type="subcellular location">
    <subcellularLocation>
        <location evidence="7">Cytoplasm</location>
    </subcellularLocation>
</comment>
<dbReference type="PANTHER" id="PTHR23355:SF9">
    <property type="entry name" value="DIS3-LIKE EXONUCLEASE 2"/>
    <property type="match status" value="1"/>
</dbReference>
<dbReference type="InterPro" id="IPR001900">
    <property type="entry name" value="RNase_II/R"/>
</dbReference>
<dbReference type="InterPro" id="IPR003029">
    <property type="entry name" value="S1_domain"/>
</dbReference>
<feature type="region of interest" description="Disordered" evidence="8">
    <location>
        <begin position="1"/>
        <end position="21"/>
    </location>
</feature>
<name>A0AAV5AXC9_9ACTN</name>
<feature type="domain" description="S1 motif" evidence="9">
    <location>
        <begin position="589"/>
        <end position="670"/>
    </location>
</feature>
<comment type="catalytic activity">
    <reaction evidence="1 7">
        <text>Exonucleolytic cleavage in the 3'- to 5'-direction to yield nucleoside 5'-phosphates.</text>
        <dbReference type="EC" id="3.1.13.1"/>
    </reaction>
</comment>
<dbReference type="Pfam" id="PF00575">
    <property type="entry name" value="S1"/>
    <property type="match status" value="1"/>
</dbReference>
<dbReference type="Pfam" id="PF00773">
    <property type="entry name" value="RNB"/>
    <property type="match status" value="1"/>
</dbReference>
<dbReference type="EC" id="3.1.13.1" evidence="7"/>
<dbReference type="SMART" id="SM00316">
    <property type="entry name" value="S1"/>
    <property type="match status" value="1"/>
</dbReference>
<gene>
    <name evidence="7 10" type="primary">rnr</name>
    <name evidence="10" type="ORF">ATOP_02160</name>
</gene>
<dbReference type="InterPro" id="IPR011805">
    <property type="entry name" value="RNase_R"/>
</dbReference>
<dbReference type="PROSITE" id="PS50126">
    <property type="entry name" value="S1"/>
    <property type="match status" value="1"/>
</dbReference>
<dbReference type="SUPFAM" id="SSF50249">
    <property type="entry name" value="Nucleic acid-binding proteins"/>
    <property type="match status" value="2"/>
</dbReference>
<dbReference type="NCBIfam" id="TIGR00358">
    <property type="entry name" value="3_prime_RNase"/>
    <property type="match status" value="1"/>
</dbReference>
<dbReference type="AlphaFoldDB" id="A0AAV5AXC9"/>
<evidence type="ECO:0000256" key="6">
    <source>
        <dbReference type="ARBA" id="ARBA00022884"/>
    </source>
</evidence>
<dbReference type="GO" id="GO:0008859">
    <property type="term" value="F:exoribonuclease II activity"/>
    <property type="evidence" value="ECO:0007669"/>
    <property type="project" value="UniProtKB-UniRule"/>
</dbReference>
<comment type="similarity">
    <text evidence="7">Belongs to the RNR ribonuclease family. RNase R subfamily.</text>
</comment>
<organism evidence="10 11">
    <name type="scientific">Granulimonas faecalis</name>
    <dbReference type="NCBI Taxonomy" id="2894155"/>
    <lineage>
        <taxon>Bacteria</taxon>
        <taxon>Bacillati</taxon>
        <taxon>Actinomycetota</taxon>
        <taxon>Coriobacteriia</taxon>
        <taxon>Coriobacteriales</taxon>
        <taxon>Kribbibacteriaceae</taxon>
        <taxon>Granulimonas</taxon>
    </lineage>
</organism>
<dbReference type="GO" id="GO:0006402">
    <property type="term" value="P:mRNA catabolic process"/>
    <property type="evidence" value="ECO:0007669"/>
    <property type="project" value="TreeGrafter"/>
</dbReference>
<dbReference type="InterPro" id="IPR050180">
    <property type="entry name" value="RNR_Ribonuclease"/>
</dbReference>
<reference evidence="10" key="1">
    <citation type="journal article" date="2022" name="Int. J. Syst. Evol. Microbiol.">
        <title>Granulimonas faecalis gen. nov., sp. nov., and Leptogranulimonas caecicola gen. nov., sp. nov., novel lactate-producing Atopobiaceae bacteria isolated from mouse intestines, and an emended description of the family Atopobiaceae.</title>
        <authorList>
            <person name="Morinaga K."/>
            <person name="Kusada H."/>
            <person name="Sakamoto S."/>
            <person name="Murakami T."/>
            <person name="Toyoda A."/>
            <person name="Mori H."/>
            <person name="Meng X.Y."/>
            <person name="Takashino M."/>
            <person name="Murotomi K."/>
            <person name="Tamaki H."/>
        </authorList>
    </citation>
    <scope>NUCLEOTIDE SEQUENCE</scope>
    <source>
        <strain evidence="10">OPF53</strain>
    </source>
</reference>
<keyword evidence="4 7" id="KW-0378">Hydrolase</keyword>
<keyword evidence="5 7" id="KW-0269">Exonuclease</keyword>
<keyword evidence="6 7" id="KW-0694">RNA-binding</keyword>
<dbReference type="GO" id="GO:0005829">
    <property type="term" value="C:cytosol"/>
    <property type="evidence" value="ECO:0007669"/>
    <property type="project" value="TreeGrafter"/>
</dbReference>
<evidence type="ECO:0000259" key="9">
    <source>
        <dbReference type="PROSITE" id="PS50126"/>
    </source>
</evidence>
<keyword evidence="3 7" id="KW-0540">Nuclease</keyword>
<dbReference type="Proteomes" id="UP001055025">
    <property type="component" value="Unassembled WGS sequence"/>
</dbReference>
<evidence type="ECO:0000256" key="5">
    <source>
        <dbReference type="ARBA" id="ARBA00022839"/>
    </source>
</evidence>
<evidence type="ECO:0000256" key="1">
    <source>
        <dbReference type="ARBA" id="ARBA00001849"/>
    </source>
</evidence>
<dbReference type="InterPro" id="IPR012340">
    <property type="entry name" value="NA-bd_OB-fold"/>
</dbReference>
<evidence type="ECO:0000256" key="7">
    <source>
        <dbReference type="HAMAP-Rule" id="MF_01895"/>
    </source>
</evidence>
<dbReference type="GO" id="GO:0003723">
    <property type="term" value="F:RNA binding"/>
    <property type="evidence" value="ECO:0007669"/>
    <property type="project" value="UniProtKB-UniRule"/>
</dbReference>
<dbReference type="InterPro" id="IPR040476">
    <property type="entry name" value="CSD2"/>
</dbReference>
<dbReference type="Pfam" id="PF17876">
    <property type="entry name" value="CSD2"/>
    <property type="match status" value="1"/>
</dbReference>
<keyword evidence="11" id="KW-1185">Reference proteome</keyword>